<gene>
    <name evidence="2" type="ORF">SCHPADRAFT_132229</name>
</gene>
<dbReference type="Proteomes" id="UP000053477">
    <property type="component" value="Unassembled WGS sequence"/>
</dbReference>
<dbReference type="EMBL" id="KQ085897">
    <property type="protein sequence ID" value="KLO18176.1"/>
    <property type="molecule type" value="Genomic_DNA"/>
</dbReference>
<dbReference type="Pfam" id="PF00179">
    <property type="entry name" value="UQ_con"/>
    <property type="match status" value="1"/>
</dbReference>
<reference evidence="2 3" key="1">
    <citation type="submission" date="2015-04" db="EMBL/GenBank/DDBJ databases">
        <title>Complete genome sequence of Schizopora paradoxa KUC8140, a cosmopolitan wood degrader in East Asia.</title>
        <authorList>
            <consortium name="DOE Joint Genome Institute"/>
            <person name="Min B."/>
            <person name="Park H."/>
            <person name="Jang Y."/>
            <person name="Kim J.-J."/>
            <person name="Kim K.H."/>
            <person name="Pangilinan J."/>
            <person name="Lipzen A."/>
            <person name="Riley R."/>
            <person name="Grigoriev I.V."/>
            <person name="Spatafora J.W."/>
            <person name="Choi I.-G."/>
        </authorList>
    </citation>
    <scope>NUCLEOTIDE SEQUENCE [LARGE SCALE GENOMIC DNA]</scope>
    <source>
        <strain evidence="2 3">KUC8140</strain>
    </source>
</reference>
<accession>A0A0H2SM61</accession>
<proteinExistence type="predicted"/>
<dbReference type="InParanoid" id="A0A0H2SM61"/>
<dbReference type="Gene3D" id="3.10.110.10">
    <property type="entry name" value="Ubiquitin Conjugating Enzyme"/>
    <property type="match status" value="1"/>
</dbReference>
<organism evidence="2 3">
    <name type="scientific">Schizopora paradoxa</name>
    <dbReference type="NCBI Taxonomy" id="27342"/>
    <lineage>
        <taxon>Eukaryota</taxon>
        <taxon>Fungi</taxon>
        <taxon>Dikarya</taxon>
        <taxon>Basidiomycota</taxon>
        <taxon>Agaricomycotina</taxon>
        <taxon>Agaricomycetes</taxon>
        <taxon>Hymenochaetales</taxon>
        <taxon>Schizoporaceae</taxon>
        <taxon>Schizopora</taxon>
    </lineage>
</organism>
<keyword evidence="3" id="KW-1185">Reference proteome</keyword>
<evidence type="ECO:0000313" key="2">
    <source>
        <dbReference type="EMBL" id="KLO18176.1"/>
    </source>
</evidence>
<dbReference type="InterPro" id="IPR016135">
    <property type="entry name" value="UBQ-conjugating_enzyme/RWD"/>
</dbReference>
<dbReference type="SMART" id="SM00212">
    <property type="entry name" value="UBCc"/>
    <property type="match status" value="1"/>
</dbReference>
<dbReference type="SUPFAM" id="SSF54495">
    <property type="entry name" value="UBC-like"/>
    <property type="match status" value="1"/>
</dbReference>
<sequence length="705" mass="79531">MSSLFRSLCVPPLPLTTTILSMEAESAAHALASQSVEKNTRPLFSLHRLHYDLARMEDDMPRGIRVVTDDSDMSRFCLVLEPQEGYLEGCRIHLSISIPDYWPCVPLSARIDTPFEHPNVVGDHVCCEILHSPESRFGYYDGGYSPALSLAGTFSQLASLFSSSSDGHTSDRIGANEDMVALCESLIRAGDSFDCKFCNWKRESNALNSSLEISPKVVDFNRPRNANRKELRMLDALSPEALQIVISNLDVASLHIFGSVYDRAKKLISESNETKHGPRDAILGIGLWYDTDRRALASKFDFISKFAYEHLHIRKDAAGSPFDFWMPLSIDDSHYAKASKDIQQQLVALEDHIPNEYPNLLPLQGGLHEEPVRHLMRMANAIVVDFMKTCDVANLSSPTTDPSSKATSSLLGAAERAITGYCSIVHLIASYALENPRVITDVHDIVNAFINSAPDRSSNIVRDLGVFMIQLSLDDTVSWSVIRPTFIAEMFRRFVVLQIRPTPNGAGLTGLVYLEDDEVCEWRIKKTFEVCRSQLRLFFLQLFFMEKLAKREGSTLSKLRDELDARQGIAPSGLTAELLERIQLIYQMDRLEVFAQEAGYPMTPAEMTGFLRRCVEAAGRGYYRSTEGWSVKKLQAYRARDDEGFREKQFARGIFDVASDESRPTFYAPSSKWNSRVLIRMREKKRREAKEQAEGSRNKELVCRL</sequence>
<dbReference type="STRING" id="27342.A0A0H2SM61"/>
<dbReference type="PROSITE" id="PS50127">
    <property type="entry name" value="UBC_2"/>
    <property type="match status" value="1"/>
</dbReference>
<protein>
    <recommendedName>
        <fullName evidence="1">UBC core domain-containing protein</fullName>
    </recommendedName>
</protein>
<evidence type="ECO:0000313" key="3">
    <source>
        <dbReference type="Proteomes" id="UP000053477"/>
    </source>
</evidence>
<evidence type="ECO:0000259" key="1">
    <source>
        <dbReference type="PROSITE" id="PS50127"/>
    </source>
</evidence>
<dbReference type="AlphaFoldDB" id="A0A0H2SM61"/>
<dbReference type="InterPro" id="IPR000608">
    <property type="entry name" value="UBC"/>
</dbReference>
<dbReference type="CDD" id="cd00195">
    <property type="entry name" value="UBCc_UEV"/>
    <property type="match status" value="1"/>
</dbReference>
<feature type="domain" description="UBC core" evidence="1">
    <location>
        <begin position="44"/>
        <end position="206"/>
    </location>
</feature>
<name>A0A0H2SM61_9AGAM</name>
<dbReference type="OrthoDB" id="109543at2759"/>